<reference evidence="6" key="1">
    <citation type="submission" date="2020-06" db="EMBL/GenBank/DDBJ databases">
        <title>Characterization of fructooligosaccharide metabolism and fructooligosaccharide-degrading enzymes in human commensal butyrate producers.</title>
        <authorList>
            <person name="Tanno H."/>
            <person name="Fujii T."/>
            <person name="Hirano K."/>
            <person name="Maeno S."/>
            <person name="Tonozuka T."/>
            <person name="Sakamoto M."/>
            <person name="Ohkuma M."/>
            <person name="Tochio T."/>
            <person name="Endo A."/>
        </authorList>
    </citation>
    <scope>NUCLEOTIDE SEQUENCE</scope>
    <source>
        <strain evidence="6">JCM 31265</strain>
    </source>
</reference>
<dbReference type="PRINTS" id="PR00411">
    <property type="entry name" value="PNDRDTASEI"/>
</dbReference>
<comment type="caution">
    <text evidence="6">The sequence shown here is derived from an EMBL/GenBank/DDBJ whole genome shotgun (WGS) entry which is preliminary data.</text>
</comment>
<dbReference type="InterPro" id="IPR055178">
    <property type="entry name" value="RsdA/BaiN/AoA(So)-like_dom"/>
</dbReference>
<dbReference type="InterPro" id="IPR023166">
    <property type="entry name" value="BaiN-like_dom_sf"/>
</dbReference>
<dbReference type="PANTHER" id="PTHR42887:SF2">
    <property type="entry name" value="OS12G0638800 PROTEIN"/>
    <property type="match status" value="1"/>
</dbReference>
<evidence type="ECO:0000256" key="3">
    <source>
        <dbReference type="ARBA" id="ARBA00022827"/>
    </source>
</evidence>
<dbReference type="RefSeq" id="WP_055222622.1">
    <property type="nucleotide sequence ID" value="NZ_BLYL01000001.1"/>
</dbReference>
<dbReference type="InterPro" id="IPR004792">
    <property type="entry name" value="BaiN-like"/>
</dbReference>
<organism evidence="6 7">
    <name type="scientific">Coprococcus eutactus</name>
    <dbReference type="NCBI Taxonomy" id="33043"/>
    <lineage>
        <taxon>Bacteria</taxon>
        <taxon>Bacillati</taxon>
        <taxon>Bacillota</taxon>
        <taxon>Clostridia</taxon>
        <taxon>Lachnospirales</taxon>
        <taxon>Lachnospiraceae</taxon>
        <taxon>Coprococcus</taxon>
    </lineage>
</organism>
<comment type="cofactor">
    <cofactor evidence="1">
        <name>FAD</name>
        <dbReference type="ChEBI" id="CHEBI:57692"/>
    </cofactor>
</comment>
<dbReference type="SUPFAM" id="SSF51905">
    <property type="entry name" value="FAD/NAD(P)-binding domain"/>
    <property type="match status" value="1"/>
</dbReference>
<dbReference type="Pfam" id="PF22780">
    <property type="entry name" value="HI0933_like_1st"/>
    <property type="match status" value="1"/>
</dbReference>
<evidence type="ECO:0000313" key="7">
    <source>
        <dbReference type="Proteomes" id="UP000660047"/>
    </source>
</evidence>
<dbReference type="NCBIfam" id="TIGR00275">
    <property type="entry name" value="aminoacetone oxidase family FAD-binding enzyme"/>
    <property type="match status" value="1"/>
</dbReference>
<dbReference type="InterPro" id="IPR057661">
    <property type="entry name" value="RsdA/BaiN/AoA(So)_Rossmann"/>
</dbReference>
<dbReference type="Proteomes" id="UP000660047">
    <property type="component" value="Unassembled WGS sequence"/>
</dbReference>
<keyword evidence="3" id="KW-0274">FAD</keyword>
<dbReference type="InterPro" id="IPR036188">
    <property type="entry name" value="FAD/NAD-bd_sf"/>
</dbReference>
<dbReference type="EMBL" id="BLYL01000001">
    <property type="protein sequence ID" value="GFO93099.1"/>
    <property type="molecule type" value="Genomic_DNA"/>
</dbReference>
<dbReference type="PANTHER" id="PTHR42887">
    <property type="entry name" value="OS12G0638800 PROTEIN"/>
    <property type="match status" value="1"/>
</dbReference>
<evidence type="ECO:0000256" key="1">
    <source>
        <dbReference type="ARBA" id="ARBA00001974"/>
    </source>
</evidence>
<sequence length="414" mass="44970">MIYDIIVIGGGPAGMTAAIKAKETAPSASVKLIDKNKKLGKKLYATGNGKCNIANTKLDLSCYSSANEFFPFQFVTTDSHNDVMDFFESLGVSSYDDNGYIYPASLQASTIVWALTDRLKILGIENSTSEEVLSIKQGKDGTYIVDTDKGGYRTTQVILAPGGAAAPKLGGSDRVYRLLDDLNVRFVKPHPALCKLKCHEYISDMSGVRAKAVVRLMCDGEEYDHERGEVQFASGYLSGIAVFNMSIQCIDLMETGKKPYIELELVPDISDDMLADRMRRFAEVNGRRRVEAMLNGIVNEKIAGYIIKSLGIKASEAAGLDAADITSICDMLKHMRFNIDGFGSYEDSQAASGGVDTLQLRADNLELAGHRGLYAAGEYVDVTGKCGGYNIMWAVISGMRAGESAGKRIKDDQN</sequence>
<name>A0AAI9K0G1_9FIRM</name>
<feature type="domain" description="RsdA/BaiN/AoA(So)-like Rossmann fold-like" evidence="4">
    <location>
        <begin position="4"/>
        <end position="403"/>
    </location>
</feature>
<dbReference type="AlphaFoldDB" id="A0AAI9K0G1"/>
<feature type="domain" description="RsdA/BaiN/AoA(So)-like insert" evidence="5">
    <location>
        <begin position="190"/>
        <end position="349"/>
    </location>
</feature>
<dbReference type="Pfam" id="PF03486">
    <property type="entry name" value="HI0933_like"/>
    <property type="match status" value="1"/>
</dbReference>
<dbReference type="SUPFAM" id="SSF160996">
    <property type="entry name" value="HI0933 insert domain-like"/>
    <property type="match status" value="1"/>
</dbReference>
<dbReference type="Gene3D" id="1.10.8.260">
    <property type="entry name" value="HI0933 insert domain-like"/>
    <property type="match status" value="1"/>
</dbReference>
<dbReference type="Gene3D" id="2.40.30.10">
    <property type="entry name" value="Translation factors"/>
    <property type="match status" value="1"/>
</dbReference>
<protein>
    <submittedName>
        <fullName evidence="6">Aminoacetone oxidase family FAD-binding enzyme</fullName>
    </submittedName>
</protein>
<keyword evidence="2" id="KW-0285">Flavoprotein</keyword>
<dbReference type="Gene3D" id="3.50.50.60">
    <property type="entry name" value="FAD/NAD(P)-binding domain"/>
    <property type="match status" value="1"/>
</dbReference>
<evidence type="ECO:0000259" key="5">
    <source>
        <dbReference type="Pfam" id="PF22780"/>
    </source>
</evidence>
<accession>A0AAI9K0G1</accession>
<proteinExistence type="predicted"/>
<evidence type="ECO:0000313" key="6">
    <source>
        <dbReference type="EMBL" id="GFO93099.1"/>
    </source>
</evidence>
<dbReference type="PRINTS" id="PR00368">
    <property type="entry name" value="FADPNR"/>
</dbReference>
<evidence type="ECO:0000259" key="4">
    <source>
        <dbReference type="Pfam" id="PF03486"/>
    </source>
</evidence>
<evidence type="ECO:0000256" key="2">
    <source>
        <dbReference type="ARBA" id="ARBA00022630"/>
    </source>
</evidence>
<gene>
    <name evidence="6" type="ORF">COEU31_01450</name>
</gene>